<dbReference type="InterPro" id="IPR000157">
    <property type="entry name" value="TIR_dom"/>
</dbReference>
<dbReference type="GO" id="GO:0007165">
    <property type="term" value="P:signal transduction"/>
    <property type="evidence" value="ECO:0007669"/>
    <property type="project" value="InterPro"/>
</dbReference>
<dbReference type="Gene3D" id="3.40.50.10140">
    <property type="entry name" value="Toll/interleukin-1 receptor homology (TIR) domain"/>
    <property type="match status" value="1"/>
</dbReference>
<keyword evidence="3" id="KW-1185">Reference proteome</keyword>
<gene>
    <name evidence="2" type="ORF">C725_2739</name>
</gene>
<evidence type="ECO:0000313" key="2">
    <source>
        <dbReference type="EMBL" id="EMD81843.1"/>
    </source>
</evidence>
<dbReference type="OrthoDB" id="9781481at2"/>
<comment type="caution">
    <text evidence="2">The sequence shown here is derived from an EMBL/GenBank/DDBJ whole genome shotgun (WGS) entry which is preliminary data.</text>
</comment>
<organism evidence="2 3">
    <name type="scientific">Pacificimonas flava</name>
    <dbReference type="NCBI Taxonomy" id="1234595"/>
    <lineage>
        <taxon>Bacteria</taxon>
        <taxon>Pseudomonadati</taxon>
        <taxon>Pseudomonadota</taxon>
        <taxon>Alphaproteobacteria</taxon>
        <taxon>Sphingomonadales</taxon>
        <taxon>Sphingosinicellaceae</taxon>
        <taxon>Pacificimonas</taxon>
    </lineage>
</organism>
<dbReference type="Proteomes" id="UP000011717">
    <property type="component" value="Unassembled WGS sequence"/>
</dbReference>
<dbReference type="PROSITE" id="PS50104">
    <property type="entry name" value="TIR"/>
    <property type="match status" value="1"/>
</dbReference>
<name>M2U228_9SPHN</name>
<feature type="domain" description="TIR" evidence="1">
    <location>
        <begin position="15"/>
        <end position="160"/>
    </location>
</feature>
<reference evidence="2 3" key="1">
    <citation type="journal article" date="2013" name="Genome Announc.">
        <title>Draft Genome Sequence of Strain JLT2015T, Belonging to the Family Sphingomonadaceae of the Alphaproteobacteria.</title>
        <authorList>
            <person name="Tang K."/>
            <person name="Liu K."/>
            <person name="Li S."/>
            <person name="Jiao N."/>
        </authorList>
    </citation>
    <scope>NUCLEOTIDE SEQUENCE [LARGE SCALE GENOMIC DNA]</scope>
    <source>
        <strain evidence="2 3">JLT2015</strain>
    </source>
</reference>
<sequence length="500" mass="56050">MSDKLSAEGACRLGTRDKIFISHATPGDNAFAIWLSSRLSMAGFDVWCDAKKLLGGEDFWQEIERTLRNETAKFLIVISHSAFGSENVLRDGIAKELALADIVKKQISDPHFIVPVRLDDTSYGDFSIELIRTNGVDCSENWANGLARVLEIFDRDKVPQSGAASESLAAWRSVHQHHTRAISDTPEILQSNWLPVTEYPETLYFYESPGVRWTLEPRVIASQCTIPAFAHGRLLASFAQLDEMQAAAGSEFPIRDRGNLPLKDYLRGRTGDILGVSPFDARNQISSLVRQAWDLKMAKLGLWNYALANGQLTWWFPRNVPEDGQLRYTDFNGKERKRASTGIKGQKELPDGQQVPRNYWHLGFTAQPMLGDPKVMRLQPRIVITEDGRTPLANKTRLNSVRRSLTKMWFNDKWRGLFLGFVNFVAKGEATIRLPVSSGEDVAISSQPVSFPLSCGISTDPIDQNLSDELAEVFEEAEQAMRLTDPVFSSLLVDEEGEDE</sequence>
<evidence type="ECO:0000313" key="3">
    <source>
        <dbReference type="Proteomes" id="UP000011717"/>
    </source>
</evidence>
<evidence type="ECO:0000259" key="1">
    <source>
        <dbReference type="PROSITE" id="PS50104"/>
    </source>
</evidence>
<dbReference type="RefSeq" id="WP_008603703.1">
    <property type="nucleotide sequence ID" value="NZ_AMRV01000013.1"/>
</dbReference>
<dbReference type="AlphaFoldDB" id="M2U228"/>
<proteinExistence type="predicted"/>
<protein>
    <recommendedName>
        <fullName evidence="1">TIR domain-containing protein</fullName>
    </recommendedName>
</protein>
<dbReference type="SUPFAM" id="SSF52200">
    <property type="entry name" value="Toll/Interleukin receptor TIR domain"/>
    <property type="match status" value="1"/>
</dbReference>
<accession>M2U228</accession>
<dbReference type="EMBL" id="AMRV01000013">
    <property type="protein sequence ID" value="EMD81843.1"/>
    <property type="molecule type" value="Genomic_DNA"/>
</dbReference>
<dbReference type="Pfam" id="PF13676">
    <property type="entry name" value="TIR_2"/>
    <property type="match status" value="1"/>
</dbReference>
<dbReference type="InterPro" id="IPR035897">
    <property type="entry name" value="Toll_tir_struct_dom_sf"/>
</dbReference>